<evidence type="ECO:0000313" key="1">
    <source>
        <dbReference type="EMBL" id="HIZ80017.1"/>
    </source>
</evidence>
<dbReference type="EMBL" id="DXBC01000152">
    <property type="protein sequence ID" value="HIZ80017.1"/>
    <property type="molecule type" value="Genomic_DNA"/>
</dbReference>
<dbReference type="InterPro" id="IPR036291">
    <property type="entry name" value="NAD(P)-bd_dom_sf"/>
</dbReference>
<gene>
    <name evidence="1" type="ORF">IAA17_09555</name>
</gene>
<sequence>MKNDSCSARNRDPAAYQHLVEQNPMMRMMDPSEIAHPTVWLCSDGASSVNGVEFVVDGGAYAR</sequence>
<dbReference type="InterPro" id="IPR002347">
    <property type="entry name" value="SDR_fam"/>
</dbReference>
<organism evidence="1 2">
    <name type="scientific">Candidatus Lachnoclostridium stercorigallinarum</name>
    <dbReference type="NCBI Taxonomy" id="2838634"/>
    <lineage>
        <taxon>Bacteria</taxon>
        <taxon>Bacillati</taxon>
        <taxon>Bacillota</taxon>
        <taxon>Clostridia</taxon>
        <taxon>Lachnospirales</taxon>
        <taxon>Lachnospiraceae</taxon>
    </lineage>
</organism>
<protein>
    <submittedName>
        <fullName evidence="1">SDR family oxidoreductase</fullName>
    </submittedName>
</protein>
<name>A0A9D2K6S4_9FIRM</name>
<reference evidence="1" key="2">
    <citation type="submission" date="2021-04" db="EMBL/GenBank/DDBJ databases">
        <authorList>
            <person name="Gilroy R."/>
        </authorList>
    </citation>
    <scope>NUCLEOTIDE SEQUENCE</scope>
    <source>
        <strain evidence="1">ChiBcec1-1093</strain>
    </source>
</reference>
<dbReference type="Gene3D" id="3.40.50.720">
    <property type="entry name" value="NAD(P)-binding Rossmann-like Domain"/>
    <property type="match status" value="1"/>
</dbReference>
<reference evidence="1" key="1">
    <citation type="journal article" date="2021" name="PeerJ">
        <title>Extensive microbial diversity within the chicken gut microbiome revealed by metagenomics and culture.</title>
        <authorList>
            <person name="Gilroy R."/>
            <person name="Ravi A."/>
            <person name="Getino M."/>
            <person name="Pursley I."/>
            <person name="Horton D.L."/>
            <person name="Alikhan N.F."/>
            <person name="Baker D."/>
            <person name="Gharbi K."/>
            <person name="Hall N."/>
            <person name="Watson M."/>
            <person name="Adriaenssens E.M."/>
            <person name="Foster-Nyarko E."/>
            <person name="Jarju S."/>
            <person name="Secka A."/>
            <person name="Antonio M."/>
            <person name="Oren A."/>
            <person name="Chaudhuri R.R."/>
            <person name="La Ragione R."/>
            <person name="Hildebrand F."/>
            <person name="Pallen M.J."/>
        </authorList>
    </citation>
    <scope>NUCLEOTIDE SEQUENCE</scope>
    <source>
        <strain evidence="1">ChiBcec1-1093</strain>
    </source>
</reference>
<comment type="caution">
    <text evidence="1">The sequence shown here is derived from an EMBL/GenBank/DDBJ whole genome shotgun (WGS) entry which is preliminary data.</text>
</comment>
<dbReference type="Proteomes" id="UP000824101">
    <property type="component" value="Unassembled WGS sequence"/>
</dbReference>
<accession>A0A9D2K6S4</accession>
<dbReference type="SUPFAM" id="SSF51735">
    <property type="entry name" value="NAD(P)-binding Rossmann-fold domains"/>
    <property type="match status" value="1"/>
</dbReference>
<evidence type="ECO:0000313" key="2">
    <source>
        <dbReference type="Proteomes" id="UP000824101"/>
    </source>
</evidence>
<dbReference type="Pfam" id="PF13561">
    <property type="entry name" value="adh_short_C2"/>
    <property type="match status" value="1"/>
</dbReference>
<proteinExistence type="predicted"/>
<dbReference type="AlphaFoldDB" id="A0A9D2K6S4"/>